<dbReference type="Proteomes" id="UP000001882">
    <property type="component" value="Chromosome"/>
</dbReference>
<accession>D1Z1P1</accession>
<dbReference type="FunCoup" id="D1Z1P1">
    <property type="interactions" value="1"/>
</dbReference>
<keyword evidence="3 6" id="KW-0812">Transmembrane</keyword>
<evidence type="ECO:0000256" key="1">
    <source>
        <dbReference type="ARBA" id="ARBA00004651"/>
    </source>
</evidence>
<dbReference type="Pfam" id="PF01943">
    <property type="entry name" value="Polysacc_synt"/>
    <property type="match status" value="1"/>
</dbReference>
<evidence type="ECO:0000256" key="3">
    <source>
        <dbReference type="ARBA" id="ARBA00022692"/>
    </source>
</evidence>
<dbReference type="InterPro" id="IPR002797">
    <property type="entry name" value="Polysacc_synth"/>
</dbReference>
<dbReference type="PANTHER" id="PTHR30250">
    <property type="entry name" value="PST FAMILY PREDICTED COLANIC ACID TRANSPORTER"/>
    <property type="match status" value="1"/>
</dbReference>
<name>D1Z1P1_METPS</name>
<keyword evidence="5 6" id="KW-0472">Membrane</keyword>
<reference evidence="7 8" key="1">
    <citation type="journal article" date="2007" name="Appl. Environ. Microbiol.">
        <title>Isolation of key methanogens for global methane emission from rice paddy fields: a novel isolate affiliated with the clone cluster rice cluster I.</title>
        <authorList>
            <person name="Sakai S."/>
            <person name="Imachi H."/>
            <person name="Sekiguchi Y."/>
            <person name="Ohashi A."/>
            <person name="Harada H."/>
            <person name="Kamagata Y."/>
        </authorList>
    </citation>
    <scope>NUCLEOTIDE SEQUENCE [LARGE SCALE GENOMIC DNA]</scope>
    <source>
        <strain evidence="8">DSM 17711 / JCM 13418 / NBRC 101707 / SANAE</strain>
    </source>
</reference>
<protein>
    <submittedName>
        <fullName evidence="7">Polysaccharide biosynthesis protein</fullName>
    </submittedName>
</protein>
<feature type="transmembrane region" description="Helical" evidence="6">
    <location>
        <begin position="209"/>
        <end position="230"/>
    </location>
</feature>
<feature type="transmembrane region" description="Helical" evidence="6">
    <location>
        <begin position="250"/>
        <end position="273"/>
    </location>
</feature>
<evidence type="ECO:0000313" key="7">
    <source>
        <dbReference type="EMBL" id="BAI62613.1"/>
    </source>
</evidence>
<dbReference type="STRING" id="304371.MCP_2541"/>
<reference evidence="7 8" key="2">
    <citation type="journal article" date="2008" name="Int. J. Syst. Evol. Microbiol.">
        <title>Methanocella paludicola gen. nov., sp. nov., a methane-producing archaeon, the first isolate of the lineage 'Rice Cluster I', and proposal of the new archaeal order Methanocellales ord. nov.</title>
        <authorList>
            <person name="Sakai S."/>
            <person name="Imachi H."/>
            <person name="Hanada S."/>
            <person name="Ohashi A."/>
            <person name="Harada H."/>
            <person name="Kamagata Y."/>
        </authorList>
    </citation>
    <scope>NUCLEOTIDE SEQUENCE [LARGE SCALE GENOMIC DNA]</scope>
    <source>
        <strain evidence="8">DSM 17711 / JCM 13418 / NBRC 101707 / SANAE</strain>
    </source>
</reference>
<keyword evidence="8" id="KW-1185">Reference proteome</keyword>
<dbReference type="AlphaFoldDB" id="D1Z1P1"/>
<keyword evidence="2" id="KW-1003">Cell membrane</keyword>
<feature type="transmembrane region" description="Helical" evidence="6">
    <location>
        <begin position="119"/>
        <end position="136"/>
    </location>
</feature>
<feature type="transmembrane region" description="Helical" evidence="6">
    <location>
        <begin position="148"/>
        <end position="172"/>
    </location>
</feature>
<comment type="subcellular location">
    <subcellularLocation>
        <location evidence="1">Cell membrane</location>
        <topology evidence="1">Multi-pass membrane protein</topology>
    </subcellularLocation>
</comment>
<reference evidence="8" key="3">
    <citation type="journal article" date="2011" name="PLoS ONE">
        <title>Genome sequence of a mesophilic hydrogenotrophic methanogen Methanocella paludicola, the first cultivated representative of the order Methanocellales.</title>
        <authorList>
            <person name="Sakai S."/>
            <person name="Takaki Y."/>
            <person name="Shimamura S."/>
            <person name="Sekine M."/>
            <person name="Tajima T."/>
            <person name="Kosugi H."/>
            <person name="Ichikawa N."/>
            <person name="Tasumi E."/>
            <person name="Hiraki A.T."/>
            <person name="Shimizu A."/>
            <person name="Kato Y."/>
            <person name="Nishiko R."/>
            <person name="Mori K."/>
            <person name="Fujita N."/>
            <person name="Imachi H."/>
            <person name="Takai K."/>
        </authorList>
    </citation>
    <scope>NUCLEOTIDE SEQUENCE [LARGE SCALE GENOMIC DNA]</scope>
    <source>
        <strain evidence="8">DSM 17711 / JCM 13418 / NBRC 101707 / SANAE</strain>
    </source>
</reference>
<feature type="transmembrane region" description="Helical" evidence="6">
    <location>
        <begin position="87"/>
        <end position="107"/>
    </location>
</feature>
<feature type="transmembrane region" description="Helical" evidence="6">
    <location>
        <begin position="45"/>
        <end position="66"/>
    </location>
</feature>
<dbReference type="PANTHER" id="PTHR30250:SF11">
    <property type="entry name" value="O-ANTIGEN TRANSPORTER-RELATED"/>
    <property type="match status" value="1"/>
</dbReference>
<keyword evidence="4 6" id="KW-1133">Transmembrane helix</keyword>
<organism evidence="7 8">
    <name type="scientific">Methanocella paludicola (strain DSM 17711 / JCM 13418 / NBRC 101707 / SANAE)</name>
    <dbReference type="NCBI Taxonomy" id="304371"/>
    <lineage>
        <taxon>Archaea</taxon>
        <taxon>Methanobacteriati</taxon>
        <taxon>Methanobacteriota</taxon>
        <taxon>Stenosarchaea group</taxon>
        <taxon>Methanomicrobia</taxon>
        <taxon>Methanocellales</taxon>
        <taxon>Methanocellaceae</taxon>
        <taxon>Methanocella</taxon>
    </lineage>
</organism>
<dbReference type="InterPro" id="IPR050833">
    <property type="entry name" value="Poly_Biosynth_Transport"/>
</dbReference>
<dbReference type="EMBL" id="AP011532">
    <property type="protein sequence ID" value="BAI62613.1"/>
    <property type="molecule type" value="Genomic_DNA"/>
</dbReference>
<feature type="transmembrane region" description="Helical" evidence="6">
    <location>
        <begin position="381"/>
        <end position="402"/>
    </location>
</feature>
<evidence type="ECO:0000256" key="5">
    <source>
        <dbReference type="ARBA" id="ARBA00023136"/>
    </source>
</evidence>
<dbReference type="eggNOG" id="arCOG02209">
    <property type="taxonomic scope" value="Archaea"/>
</dbReference>
<sequence>MNKDFLLFLKNLTYVVSGALPSIVLLAIFNILAARLLGPAEYGKYTLIQSIAAFIGLPMIMGYHTTIAKFLPESKDYATISKTVSSAYIMTLLFTLATIAVCLTFMQDLSKAFNILPEFLMLAIMFAVLYTFYLLNMNTIRGLMEMKLYSIFQVAYAALVLAIFLISVLGGPITFQSILYPIFISYGVTGAAIFLLIRKYLVLKIDRSWLFRLTKYSIICVVGAVSYTVYSNISQVLIHIYMTPHDLGIYSAYSLAAISVTSLMISTFITVFFPTASQYNDKGPIFTMFFKLLPFIVILGIPMLIFSEIVVLFLYGNQYTTYLDLVLLFSVAGVSQSIQNLYGWILNTDSDRGVKISSAGGIILAVAALVLNLVLIPVWGIRGAVIALILSYLATFLIMTWLTNRYYRTGDLVAGN</sequence>
<dbReference type="GO" id="GO:0005886">
    <property type="term" value="C:plasma membrane"/>
    <property type="evidence" value="ECO:0007669"/>
    <property type="project" value="UniProtKB-SubCell"/>
</dbReference>
<gene>
    <name evidence="7" type="ordered locus">MCP_2541</name>
</gene>
<feature type="transmembrane region" description="Helical" evidence="6">
    <location>
        <begin position="356"/>
        <end position="375"/>
    </location>
</feature>
<proteinExistence type="predicted"/>
<dbReference type="KEGG" id="mpd:MCP_2541"/>
<feature type="transmembrane region" description="Helical" evidence="6">
    <location>
        <begin position="293"/>
        <end position="316"/>
    </location>
</feature>
<dbReference type="InParanoid" id="D1Z1P1"/>
<evidence type="ECO:0000313" key="8">
    <source>
        <dbReference type="Proteomes" id="UP000001882"/>
    </source>
</evidence>
<evidence type="ECO:0000256" key="4">
    <source>
        <dbReference type="ARBA" id="ARBA00022989"/>
    </source>
</evidence>
<evidence type="ECO:0000256" key="2">
    <source>
        <dbReference type="ARBA" id="ARBA00022475"/>
    </source>
</evidence>
<feature type="transmembrane region" description="Helical" evidence="6">
    <location>
        <begin position="12"/>
        <end position="33"/>
    </location>
</feature>
<feature type="transmembrane region" description="Helical" evidence="6">
    <location>
        <begin position="178"/>
        <end position="197"/>
    </location>
</feature>
<evidence type="ECO:0000256" key="6">
    <source>
        <dbReference type="SAM" id="Phobius"/>
    </source>
</evidence>
<feature type="transmembrane region" description="Helical" evidence="6">
    <location>
        <begin position="322"/>
        <end position="344"/>
    </location>
</feature>